<reference evidence="1 2" key="1">
    <citation type="submission" date="2017-01" db="EMBL/GenBank/DDBJ databases">
        <authorList>
            <consortium name="Urmite Genomes"/>
        </authorList>
    </citation>
    <scope>NUCLEOTIDE SEQUENCE [LARGE SCALE GENOMIC DNA]</scope>
    <source>
        <strain evidence="1 2">AB308</strain>
    </source>
</reference>
<dbReference type="AlphaFoldDB" id="A0A2U3NA96"/>
<dbReference type="InterPro" id="IPR023393">
    <property type="entry name" value="START-like_dom_sf"/>
</dbReference>
<dbReference type="EMBL" id="FTRV01000011">
    <property type="protein sequence ID" value="SPM28426.1"/>
    <property type="molecule type" value="Genomic_DNA"/>
</dbReference>
<dbReference type="InterPro" id="IPR019587">
    <property type="entry name" value="Polyketide_cyclase/dehydratase"/>
</dbReference>
<accession>A0A2U3NA96</accession>
<dbReference type="Pfam" id="PF10604">
    <property type="entry name" value="Polyketide_cyc2"/>
    <property type="match status" value="1"/>
</dbReference>
<protein>
    <recommendedName>
        <fullName evidence="3">Polyketide cyclase</fullName>
    </recommendedName>
</protein>
<proteinExistence type="predicted"/>
<name>A0A2U3NA96_9MYCO</name>
<dbReference type="Gene3D" id="3.30.530.20">
    <property type="match status" value="1"/>
</dbReference>
<dbReference type="Proteomes" id="UP000241595">
    <property type="component" value="Unassembled WGS sequence"/>
</dbReference>
<evidence type="ECO:0008006" key="3">
    <source>
        <dbReference type="Google" id="ProtNLM"/>
    </source>
</evidence>
<sequence>MFRRDGRTLSTSIRIDAPPEVLWNLITTLADIPDWYDDWDTVEPAAEDGRLRVDASFRSLGVKFG</sequence>
<organism evidence="1 2">
    <name type="scientific">Mycobacterium terramassiliense</name>
    <dbReference type="NCBI Taxonomy" id="1841859"/>
    <lineage>
        <taxon>Bacteria</taxon>
        <taxon>Bacillati</taxon>
        <taxon>Actinomycetota</taxon>
        <taxon>Actinomycetes</taxon>
        <taxon>Mycobacteriales</taxon>
        <taxon>Mycobacteriaceae</taxon>
        <taxon>Mycobacterium</taxon>
    </lineage>
</organism>
<dbReference type="OrthoDB" id="9810827at2"/>
<dbReference type="RefSeq" id="WP_077099240.1">
    <property type="nucleotide sequence ID" value="NZ_LT717700.1"/>
</dbReference>
<dbReference type="SUPFAM" id="SSF55961">
    <property type="entry name" value="Bet v1-like"/>
    <property type="match status" value="1"/>
</dbReference>
<gene>
    <name evidence="1" type="ORF">MTAB308_1912</name>
</gene>
<evidence type="ECO:0000313" key="2">
    <source>
        <dbReference type="Proteomes" id="UP000241595"/>
    </source>
</evidence>
<evidence type="ECO:0000313" key="1">
    <source>
        <dbReference type="EMBL" id="SPM28426.1"/>
    </source>
</evidence>
<keyword evidence="2" id="KW-1185">Reference proteome</keyword>